<dbReference type="OpenTargets" id="ENSG00000184908"/>
<dbReference type="HGNC" id="HGNC:2027">
    <property type="gene designation" value="CLCNKB"/>
</dbReference>
<dbReference type="Ensembl" id="ENST00000682838.1">
    <property type="protein sequence ID" value="ENSP00000507652.1"/>
    <property type="gene ID" value="ENSG00000184908.20"/>
</dbReference>
<organism evidence="1 2">
    <name type="scientific">Homo sapiens</name>
    <name type="common">Human</name>
    <dbReference type="NCBI Taxonomy" id="9606"/>
    <lineage>
        <taxon>Eukaryota</taxon>
        <taxon>Metazoa</taxon>
        <taxon>Chordata</taxon>
        <taxon>Craniata</taxon>
        <taxon>Vertebrata</taxon>
        <taxon>Euteleostomi</taxon>
        <taxon>Mammalia</taxon>
        <taxon>Eutheria</taxon>
        <taxon>Euarchontoglires</taxon>
        <taxon>Primates</taxon>
        <taxon>Haplorrhini</taxon>
        <taxon>Catarrhini</taxon>
        <taxon>Hominidae</taxon>
        <taxon>Homo</taxon>
    </lineage>
</organism>
<dbReference type="SMR" id="A0A804HJU7"/>
<dbReference type="EMBL" id="AL355994">
    <property type="status" value="NOT_ANNOTATED_CDS"/>
    <property type="molecule type" value="Genomic_DNA"/>
</dbReference>
<evidence type="ECO:0007829" key="3">
    <source>
        <dbReference type="PeptideAtlas" id="A0A804HJU7"/>
    </source>
</evidence>
<dbReference type="InterPro" id="IPR014743">
    <property type="entry name" value="Cl-channel_core"/>
</dbReference>
<dbReference type="Bgee" id="ENSG00000184908">
    <property type="expression patterns" value="Expressed in renal medulla and 122 other cell types or tissues"/>
</dbReference>
<protein>
    <submittedName>
        <fullName evidence="1">Chloride voltage-gated channel Kb</fullName>
    </submittedName>
</protein>
<dbReference type="SUPFAM" id="SSF81340">
    <property type="entry name" value="Clc chloride channel"/>
    <property type="match status" value="1"/>
</dbReference>
<name>A0A804HJU7_HUMAN</name>
<dbReference type="Gene3D" id="1.10.3080.10">
    <property type="entry name" value="Clc chloride channel"/>
    <property type="match status" value="1"/>
</dbReference>
<dbReference type="AlphaFoldDB" id="A0A804HJU7"/>
<keyword evidence="3 4" id="KW-1267">Proteomics identification</keyword>
<keyword evidence="2" id="KW-1185">Reference proteome</keyword>
<reference evidence="1" key="5">
    <citation type="submission" date="2025-09" db="UniProtKB">
        <authorList>
            <consortium name="Ensembl"/>
        </authorList>
    </citation>
    <scope>IDENTIFICATION</scope>
</reference>
<evidence type="ECO:0000313" key="1">
    <source>
        <dbReference type="Ensembl" id="ENSP00000507652.1"/>
    </source>
</evidence>
<reference evidence="1 2" key="3">
    <citation type="journal article" date="2006" name="Nature">
        <title>The DNA sequence and biological annotation of human chromosome 1.</title>
        <authorList>
            <person name="Gregory S.G."/>
            <person name="Barlow K.F."/>
            <person name="McLay K.E."/>
            <person name="Kaul R."/>
            <person name="Swarbreck D."/>
            <person name="Dunham A."/>
            <person name="Scott C.E."/>
            <person name="Howe K.L."/>
            <person name="Woodfine K."/>
            <person name="Spencer C.C."/>
            <person name="Jones M.C."/>
            <person name="Gillson C."/>
            <person name="Searle S."/>
            <person name="Zhou Y."/>
            <person name="Kokocinski F."/>
            <person name="McDonald L."/>
            <person name="Evans R."/>
            <person name="Phillips K."/>
            <person name="Atkinson A."/>
            <person name="Cooper R."/>
            <person name="Jones C."/>
            <person name="Hall R.E."/>
            <person name="Andrews T.D."/>
            <person name="Lloyd C."/>
            <person name="Ainscough R."/>
            <person name="Almeida J.P."/>
            <person name="Ambrose K.D."/>
            <person name="Anderson F."/>
            <person name="Andrew R.W."/>
            <person name="Ashwell R.I."/>
            <person name="Aubin K."/>
            <person name="Babbage A.K."/>
            <person name="Bagguley C.L."/>
            <person name="Bailey J."/>
            <person name="Beasley H."/>
            <person name="Bethel G."/>
            <person name="Bird C.P."/>
            <person name="Bray-Allen S."/>
            <person name="Brown J.Y."/>
            <person name="Brown A.J."/>
            <person name="Buckley D."/>
            <person name="Burton J."/>
            <person name="Bye J."/>
            <person name="Carder C."/>
            <person name="Chapman J.C."/>
            <person name="Clark S.Y."/>
            <person name="Clarke G."/>
            <person name="Clee C."/>
            <person name="Cobley V."/>
            <person name="Collier R.E."/>
            <person name="Corby N."/>
            <person name="Coville G.J."/>
            <person name="Davies J."/>
            <person name="Deadman R."/>
            <person name="Dunn M."/>
            <person name="Earthrowl M."/>
            <person name="Ellington A.G."/>
            <person name="Errington H."/>
            <person name="Frankish A."/>
            <person name="Frankland J."/>
            <person name="French L."/>
            <person name="Garner P."/>
            <person name="Garnett J."/>
            <person name="Gay L."/>
            <person name="Ghori M.R."/>
            <person name="Gibson R."/>
            <person name="Gilby L.M."/>
            <person name="Gillett W."/>
            <person name="Glithero R.J."/>
            <person name="Grafham D.V."/>
            <person name="Griffiths C."/>
            <person name="Griffiths-Jones S."/>
            <person name="Grocock R."/>
            <person name="Hammond S."/>
            <person name="Harrison E.S."/>
            <person name="Hart E."/>
            <person name="Haugen E."/>
            <person name="Heath P.D."/>
            <person name="Holmes S."/>
            <person name="Holt K."/>
            <person name="Howden P.J."/>
            <person name="Hunt A.R."/>
            <person name="Hunt S.E."/>
            <person name="Hunter G."/>
            <person name="Isherwood J."/>
            <person name="James R."/>
            <person name="Johnson C."/>
            <person name="Johnson D."/>
            <person name="Joy A."/>
            <person name="Kay M."/>
            <person name="Kershaw J.K."/>
            <person name="Kibukawa M."/>
            <person name="Kimberley A.M."/>
            <person name="King A."/>
            <person name="Knights A.J."/>
            <person name="Lad H."/>
            <person name="Laird G."/>
            <person name="Lawlor S."/>
            <person name="Leongamornlert D.A."/>
            <person name="Lloyd D.M."/>
            <person name="Loveland J."/>
            <person name="Lovell J."/>
            <person name="Lush M.J."/>
            <person name="Lyne R."/>
            <person name="Martin S."/>
            <person name="Mashreghi-Mohammadi M."/>
            <person name="Matthews L."/>
            <person name="Matthews N.S."/>
            <person name="McLaren S."/>
            <person name="Milne S."/>
            <person name="Mistry S."/>
            <person name="Moore M.J."/>
            <person name="Nickerson T."/>
            <person name="O'Dell C.N."/>
            <person name="Oliver K."/>
            <person name="Palmeiri A."/>
            <person name="Palmer S.A."/>
            <person name="Parker A."/>
            <person name="Patel D."/>
            <person name="Pearce A.V."/>
            <person name="Peck A.I."/>
            <person name="Pelan S."/>
            <person name="Phelps K."/>
            <person name="Phillimore B.J."/>
            <person name="Plumb R."/>
            <person name="Rajan J."/>
            <person name="Raymond C."/>
            <person name="Rouse G."/>
            <person name="Saenphimmachak C."/>
            <person name="Sehra H.K."/>
            <person name="Sheridan E."/>
            <person name="Shownkeen R."/>
            <person name="Sims S."/>
            <person name="Skuce C.D."/>
            <person name="Smith M."/>
            <person name="Steward C."/>
            <person name="Subramanian S."/>
            <person name="Sycamore N."/>
            <person name="Tracey A."/>
            <person name="Tromans A."/>
            <person name="Van Helmond Z."/>
            <person name="Wall M."/>
            <person name="Wallis J.M."/>
            <person name="White S."/>
            <person name="Whitehead S.L."/>
            <person name="Wilkinson J.E."/>
            <person name="Willey D.L."/>
            <person name="Williams H."/>
            <person name="Wilming L."/>
            <person name="Wray P.W."/>
            <person name="Wu Z."/>
            <person name="Coulson A."/>
            <person name="Vaudin M."/>
            <person name="Sulston J.E."/>
            <person name="Durbin R."/>
            <person name="Hubbard T."/>
            <person name="Wooster R."/>
            <person name="Dunham I."/>
            <person name="Carter N.P."/>
            <person name="McVean G."/>
            <person name="Ross M.T."/>
            <person name="Harrow J."/>
            <person name="Olson M.V."/>
            <person name="Beck S."/>
            <person name="Rogers J."/>
            <person name="Bentley D.R."/>
            <person name="Banerjee R."/>
            <person name="Bryant S.P."/>
            <person name="Burford D.C."/>
            <person name="Burrill W.D."/>
            <person name="Clegg S.M."/>
            <person name="Dhami P."/>
            <person name="Dovey O."/>
            <person name="Faulkner L.M."/>
            <person name="Gribble S.M."/>
            <person name="Langford C.F."/>
            <person name="Pandian R.D."/>
            <person name="Porter K.M."/>
            <person name="Prigmore E."/>
        </authorList>
    </citation>
    <scope>NUCLEOTIDE SEQUENCE [LARGE SCALE GENOMIC DNA]</scope>
</reference>
<reference evidence="1 2" key="1">
    <citation type="journal article" date="2001" name="Nature">
        <title>Initial sequencing and analysis of the human genome.</title>
        <authorList>
            <consortium name="International Human Genome Sequencing Consortium"/>
            <person name="Lander E.S."/>
            <person name="Linton L.M."/>
            <person name="Birren B."/>
            <person name="Nusbaum C."/>
            <person name="Zody M.C."/>
            <person name="Baldwin J."/>
            <person name="Devon K."/>
            <person name="Dewar K."/>
            <person name="Doyle M."/>
            <person name="FitzHugh W."/>
            <person name="Funke R."/>
            <person name="Gage D."/>
            <person name="Harris K."/>
            <person name="Heaford A."/>
            <person name="Howland J."/>
            <person name="Kann L."/>
            <person name="Lehoczky J."/>
            <person name="LeVine R."/>
            <person name="McEwan P."/>
            <person name="McKernan K."/>
            <person name="Meldrim J."/>
            <person name="Mesirov J.P."/>
            <person name="Miranda C."/>
            <person name="Morris W."/>
            <person name="Naylor J."/>
            <person name="Raymond C."/>
            <person name="Rosetti M."/>
            <person name="Santos R."/>
            <person name="Sheridan A."/>
            <person name="Sougnez C."/>
            <person name="Stange-Thomann N."/>
            <person name="Stojanovic N."/>
            <person name="Subramanian A."/>
            <person name="Wyman D."/>
            <person name="Rogers J."/>
            <person name="Sulston J."/>
            <person name="Ainscough R."/>
            <person name="Beck S."/>
            <person name="Bentley D."/>
            <person name="Burton J."/>
            <person name="Clee C."/>
            <person name="Carter N."/>
            <person name="Coulson A."/>
            <person name="Deadman R."/>
            <person name="Deloukas P."/>
            <person name="Dunham A."/>
            <person name="Dunham I."/>
            <person name="Durbin R."/>
            <person name="French L."/>
            <person name="Grafham D."/>
            <person name="Gregory S."/>
            <person name="Hubbard T."/>
            <person name="Humphray S."/>
            <person name="Hunt A."/>
            <person name="Jones M."/>
            <person name="Lloyd C."/>
            <person name="McMurray A."/>
            <person name="Matthews L."/>
            <person name="Mercer S."/>
            <person name="Milne S."/>
            <person name="Mullikin J.C."/>
            <person name="Mungall A."/>
            <person name="Plumb R."/>
            <person name="Ross M."/>
            <person name="Shownkeen R."/>
            <person name="Sims S."/>
            <person name="Waterston R.H."/>
            <person name="Wilson R.K."/>
            <person name="Hillier L.W."/>
            <person name="McPherson J.D."/>
            <person name="Marra M.A."/>
            <person name="Mardis E.R."/>
            <person name="Fulton L.A."/>
            <person name="Chinwalla A.T."/>
            <person name="Pepin K.H."/>
            <person name="Gish W.R."/>
            <person name="Chissoe S.L."/>
            <person name="Wendl M.C."/>
            <person name="Delehaunty K.D."/>
            <person name="Miner T.L."/>
            <person name="Delehaunty A."/>
            <person name="Kramer J.B."/>
            <person name="Cook L.L."/>
            <person name="Fulton R.S."/>
            <person name="Johnson D.L."/>
            <person name="Minx P.J."/>
            <person name="Clifton S.W."/>
            <person name="Hawkins T."/>
            <person name="Branscomb E."/>
            <person name="Predki P."/>
            <person name="Richardson P."/>
            <person name="Wenning S."/>
            <person name="Slezak T."/>
            <person name="Doggett N."/>
            <person name="Cheng J.F."/>
            <person name="Olsen A."/>
            <person name="Lucas S."/>
            <person name="Elkin C."/>
            <person name="Uberbacher E."/>
            <person name="Frazier M."/>
            <person name="Gibbs R.A."/>
            <person name="Muzny D.M."/>
            <person name="Scherer S.E."/>
            <person name="Bouck J.B."/>
            <person name="Sodergren E.J."/>
            <person name="Worley K.C."/>
            <person name="Rives C.M."/>
            <person name="Gorrell J.H."/>
            <person name="Metzker M.L."/>
            <person name="Naylor S.L."/>
            <person name="Kucherlapati R.S."/>
            <person name="Nelson D.L."/>
            <person name="Weinstock G.M."/>
            <person name="Sakaki Y."/>
            <person name="Fujiyama A."/>
            <person name="Hattori M."/>
            <person name="Yada T."/>
            <person name="Toyoda A."/>
            <person name="Itoh T."/>
            <person name="Kawagoe C."/>
            <person name="Watanabe H."/>
            <person name="Totoki Y."/>
            <person name="Taylor T."/>
            <person name="Weissenbach J."/>
            <person name="Heilig R."/>
            <person name="Saurin W."/>
            <person name="Artiguenave F."/>
            <person name="Brottier P."/>
            <person name="Bruls T."/>
            <person name="Pelletier E."/>
            <person name="Robert C."/>
            <person name="Wincker P."/>
            <person name="Smith D.R."/>
            <person name="Doucette-Stamm L."/>
            <person name="Rubenfield M."/>
            <person name="Weinstock K."/>
            <person name="Lee H.M."/>
            <person name="Dubois J."/>
            <person name="Rosenthal A."/>
            <person name="Platzer M."/>
            <person name="Nyakatura G."/>
            <person name="Taudien S."/>
            <person name="Rump A."/>
            <person name="Yang H."/>
            <person name="Yu J."/>
            <person name="Wang J."/>
            <person name="Huang G."/>
            <person name="Gu J."/>
            <person name="Hood L."/>
            <person name="Rowen L."/>
            <person name="Madan A."/>
            <person name="Qin S."/>
            <person name="Davis R.W."/>
            <person name="Federspiel N.A."/>
            <person name="Abola A.P."/>
            <person name="Proctor M.J."/>
            <person name="Myers R.M."/>
            <person name="Schmutz J."/>
            <person name="Dickson M."/>
            <person name="Grimwood J."/>
            <person name="Cox D.R."/>
            <person name="Olson M.V."/>
            <person name="Kaul R."/>
            <person name="Raymond C."/>
            <person name="Shimizu N."/>
            <person name="Kawasaki K."/>
            <person name="Minoshima S."/>
            <person name="Evans G.A."/>
            <person name="Athanasiou M."/>
            <person name="Schultz R."/>
            <person name="Roe B.A."/>
            <person name="Chen F."/>
            <person name="Pan H."/>
            <person name="Ramser J."/>
            <person name="Lehrach H."/>
            <person name="Reinhardt R."/>
            <person name="McCombie W.R."/>
            <person name="de la Bastide M."/>
            <person name="Dedhia N."/>
            <person name="Blocker H."/>
            <person name="Hornischer K."/>
            <person name="Nordsiek G."/>
            <person name="Agarwala R."/>
            <person name="Aravind L."/>
            <person name="Bailey J.A."/>
            <person name="Bateman A."/>
            <person name="Batzoglou S."/>
            <person name="Birney E."/>
            <person name="Bork P."/>
            <person name="Brown D.G."/>
            <person name="Burge C.B."/>
            <person name="Cerutti L."/>
            <person name="Chen H.C."/>
            <person name="Church D."/>
            <person name="Clamp M."/>
            <person name="Copley R.R."/>
            <person name="Doerks T."/>
            <person name="Eddy S.R."/>
            <person name="Eichler E.E."/>
            <person name="Furey T.S."/>
            <person name="Galagan J."/>
            <person name="Gilbert J.G."/>
            <person name="Harmon C."/>
            <person name="Hayashizaki Y."/>
            <person name="Haussler D."/>
            <person name="Hermjakob H."/>
            <person name="Hokamp K."/>
            <person name="Jang W."/>
            <person name="Johnson L.S."/>
            <person name="Jones T.A."/>
            <person name="Kasif S."/>
            <person name="Kaspryzk A."/>
            <person name="Kennedy S."/>
            <person name="Kent W.J."/>
            <person name="Kitts P."/>
            <person name="Koonin E.V."/>
            <person name="Korf I."/>
            <person name="Kulp D."/>
            <person name="Lancet D."/>
            <person name="Lowe T.M."/>
            <person name="McLysaght A."/>
            <person name="Mikkelsen T."/>
            <person name="Moran J.V."/>
            <person name="Mulder N."/>
            <person name="Pollara V.J."/>
            <person name="Ponting C.P."/>
            <person name="Schuler G."/>
            <person name="Schultz J."/>
            <person name="Slater G."/>
            <person name="Smit A.F."/>
            <person name="Stupka E."/>
            <person name="Szustakowski J."/>
            <person name="Thierry-Mieg D."/>
            <person name="Thierry-Mieg J."/>
            <person name="Wagner L."/>
            <person name="Wallis J."/>
            <person name="Wheeler R."/>
            <person name="Williams A."/>
            <person name="Wolf Y.I."/>
            <person name="Wolfe K.H."/>
            <person name="Yang S.P."/>
            <person name="Yeh R.F."/>
            <person name="Collins F."/>
            <person name="Guyer M.S."/>
            <person name="Peterson J."/>
            <person name="Felsenfeld A."/>
            <person name="Wetterstrand K.A."/>
            <person name="Patrinos A."/>
            <person name="Morgan M.J."/>
            <person name="de Jong P."/>
            <person name="Catanese J.J."/>
            <person name="Osoegawa K."/>
            <person name="Shizuya H."/>
            <person name="Choi S."/>
            <person name="Chen Y.J."/>
        </authorList>
    </citation>
    <scope>NUCLEOTIDE SEQUENCE [LARGE SCALE GENOMIC DNA]</scope>
</reference>
<dbReference type="GeneTree" id="ENSGT00940000158748"/>
<evidence type="ECO:0007829" key="4">
    <source>
        <dbReference type="ProteomicsDB" id="A0A804HJU7"/>
    </source>
</evidence>
<proteinExistence type="evidence at protein level"/>
<dbReference type="OrthoDB" id="4564at2759"/>
<gene>
    <name evidence="1" type="primary">CLCNKB</name>
</gene>
<accession>A0A804HJU7</accession>
<dbReference type="PANTHER" id="PTHR45720:SF3">
    <property type="entry name" value="CHLORIDE CHANNEL PROTEIN CLC-KB"/>
    <property type="match status" value="1"/>
</dbReference>
<evidence type="ECO:0000313" key="2">
    <source>
        <dbReference type="Proteomes" id="UP000005640"/>
    </source>
</evidence>
<dbReference type="InterPro" id="IPR050970">
    <property type="entry name" value="Cl_channel_volt-gated"/>
</dbReference>
<reference evidence="1" key="4">
    <citation type="submission" date="2025-08" db="UniProtKB">
        <authorList>
            <consortium name="Ensembl"/>
        </authorList>
    </citation>
    <scope>IDENTIFICATION</scope>
</reference>
<dbReference type="PANTHER" id="PTHR45720">
    <property type="entry name" value="CHLORIDE CHANNEL PROTEIN 2"/>
    <property type="match status" value="1"/>
</dbReference>
<sequence>MEEFVGLREGSSGNPVTLQELWGPCPRIRRGIRGGLEWLKQKLFRLGEDWYFLMTLGVLMALVSCAMDLAVESVVRAHQWLYREIGDSHLLRYLSWTVYPVALVSFSSGFSQSITPSSGVPAIQEADAGG</sequence>
<dbReference type="Ensembl" id="ENST00000682838.1">
    <property type="protein sequence ID" value="ENSP00000507652.1"/>
    <property type="gene ID" value="ENSG00000184908.21"/>
</dbReference>
<dbReference type="Proteomes" id="UP000005640">
    <property type="component" value="Chromosome 1"/>
</dbReference>
<reference evidence="1 2" key="2">
    <citation type="journal article" date="2004" name="Nature">
        <title>Finishing the euchromatic sequence of the human genome.</title>
        <authorList>
            <consortium name="International Human Genome Sequencing Consortium"/>
        </authorList>
    </citation>
    <scope>NUCLEOTIDE SEQUENCE [LARGE SCALE GENOMIC DNA]</scope>
</reference>